<keyword evidence="3" id="KW-0378">Hydrolase</keyword>
<dbReference type="SMART" id="SM00332">
    <property type="entry name" value="PP2Cc"/>
    <property type="match status" value="1"/>
</dbReference>
<keyword evidence="9" id="KW-1185">Reference proteome</keyword>
<dbReference type="SUPFAM" id="SSF49879">
    <property type="entry name" value="SMAD/FHA domain"/>
    <property type="match status" value="1"/>
</dbReference>
<evidence type="ECO:0000313" key="8">
    <source>
        <dbReference type="EMBL" id="CDW84731.1"/>
    </source>
</evidence>
<evidence type="ECO:0000256" key="3">
    <source>
        <dbReference type="ARBA" id="ARBA00022801"/>
    </source>
</evidence>
<evidence type="ECO:0000259" key="6">
    <source>
        <dbReference type="PROSITE" id="PS50006"/>
    </source>
</evidence>
<dbReference type="Pfam" id="PF00481">
    <property type="entry name" value="PP2C"/>
    <property type="match status" value="1"/>
</dbReference>
<evidence type="ECO:0000259" key="7">
    <source>
        <dbReference type="PROSITE" id="PS51746"/>
    </source>
</evidence>
<dbReference type="InterPro" id="IPR001932">
    <property type="entry name" value="PPM-type_phosphatase-like_dom"/>
</dbReference>
<dbReference type="SUPFAM" id="SSF81606">
    <property type="entry name" value="PP2C-like"/>
    <property type="match status" value="1"/>
</dbReference>
<comment type="subcellular location">
    <subcellularLocation>
        <location evidence="1">Membrane</location>
        <topology evidence="1">Peripheral membrane protein</topology>
    </subcellularLocation>
</comment>
<keyword evidence="2" id="KW-0479">Metal-binding</keyword>
<keyword evidence="5" id="KW-0472">Membrane</keyword>
<evidence type="ECO:0000256" key="1">
    <source>
        <dbReference type="ARBA" id="ARBA00004170"/>
    </source>
</evidence>
<accession>A0A078ARX1</accession>
<proteinExistence type="predicted"/>
<evidence type="ECO:0000256" key="5">
    <source>
        <dbReference type="ARBA" id="ARBA00023136"/>
    </source>
</evidence>
<dbReference type="InParanoid" id="A0A078ARX1"/>
<evidence type="ECO:0000256" key="4">
    <source>
        <dbReference type="ARBA" id="ARBA00022912"/>
    </source>
</evidence>
<dbReference type="PROSITE" id="PS51746">
    <property type="entry name" value="PPM_2"/>
    <property type="match status" value="1"/>
</dbReference>
<feature type="domain" description="PPM-type phosphatase" evidence="7">
    <location>
        <begin position="276"/>
        <end position="542"/>
    </location>
</feature>
<name>A0A078ARX1_STYLE</name>
<dbReference type="OMA" id="FFGNNIH"/>
<dbReference type="PROSITE" id="PS01032">
    <property type="entry name" value="PPM_1"/>
    <property type="match status" value="1"/>
</dbReference>
<dbReference type="InterPro" id="IPR015655">
    <property type="entry name" value="PP2C"/>
</dbReference>
<dbReference type="Gene3D" id="3.60.40.10">
    <property type="entry name" value="PPM-type phosphatase domain"/>
    <property type="match status" value="1"/>
</dbReference>
<dbReference type="InterPro" id="IPR036457">
    <property type="entry name" value="PPM-type-like_dom_sf"/>
</dbReference>
<feature type="domain" description="FHA" evidence="6">
    <location>
        <begin position="40"/>
        <end position="94"/>
    </location>
</feature>
<dbReference type="InterPro" id="IPR000253">
    <property type="entry name" value="FHA_dom"/>
</dbReference>
<dbReference type="GO" id="GO:0004722">
    <property type="term" value="F:protein serine/threonine phosphatase activity"/>
    <property type="evidence" value="ECO:0007669"/>
    <property type="project" value="InterPro"/>
</dbReference>
<dbReference type="CDD" id="cd00143">
    <property type="entry name" value="PP2Cc"/>
    <property type="match status" value="1"/>
</dbReference>
<dbReference type="GO" id="GO:0016020">
    <property type="term" value="C:membrane"/>
    <property type="evidence" value="ECO:0007669"/>
    <property type="project" value="UniProtKB-SubCell"/>
</dbReference>
<dbReference type="PROSITE" id="PS50006">
    <property type="entry name" value="FHA_DOMAIN"/>
    <property type="match status" value="1"/>
</dbReference>
<dbReference type="Pfam" id="PF00498">
    <property type="entry name" value="FHA"/>
    <property type="match status" value="1"/>
</dbReference>
<dbReference type="InterPro" id="IPR000222">
    <property type="entry name" value="PP2C_BS"/>
</dbReference>
<sequence>MIQLQISKILLEMGKDLETQCTDGIFSGKFLFINTTPDGELFGSGDPEKIDLTMYIESAELSEKHAEIKFVDNCKYVLRDCGSESGTWVRVKEIDLYQQSRKRVFKVKDYHFQIEESSEYFDEVGNWLRRYGFYKYNDLCKQKGIVQLKELSQKLTRADIRKKQTSRKKLLILKFIKGPIIQGVQAREIPLLGDRPLVFGCKEGKDVKYVLTGDRIVDRHFEICFDNNTLVMRTLNFNCWDSCGVYRRLFDLESYILRPGHAFRIGTLEFLVERYNTGIVSDIGQRPHMEDSYCIVQDMVIDEETSVTYYAVFDGHGGPDCANYLRDNLHLEIKKCFLDNIDGIKESEDLNESLVNCIYRAFEETDMKYKQIFPTVANQCGATAVVCLILGNKLVCANVGDARAILCRNGKAIDLSVDHKAERIRKQGGYIVFGRVLGRLAVTRAFGDFDCKNIEVPNDDQEKEIKSFVLNEPEVIYHFILLASDGLFDRFSSQECVNIAREKLTQMAVMEQDPQKVARELVNEAIYKRLITDNITVILATLNRGIDTSLEGMIASANQTFQ</sequence>
<gene>
    <name evidence="8" type="primary">Contig15085.g16074</name>
    <name evidence="8" type="ORF">STYLEM_13798</name>
</gene>
<dbReference type="Gene3D" id="2.60.200.20">
    <property type="match status" value="1"/>
</dbReference>
<dbReference type="AlphaFoldDB" id="A0A078ARX1"/>
<protein>
    <submittedName>
        <fullName evidence="8">Protein phosphatase</fullName>
    </submittedName>
</protein>
<dbReference type="OrthoDB" id="432045at2759"/>
<evidence type="ECO:0000256" key="2">
    <source>
        <dbReference type="ARBA" id="ARBA00022723"/>
    </source>
</evidence>
<organism evidence="8 9">
    <name type="scientific">Stylonychia lemnae</name>
    <name type="common">Ciliate</name>
    <dbReference type="NCBI Taxonomy" id="5949"/>
    <lineage>
        <taxon>Eukaryota</taxon>
        <taxon>Sar</taxon>
        <taxon>Alveolata</taxon>
        <taxon>Ciliophora</taxon>
        <taxon>Intramacronucleata</taxon>
        <taxon>Spirotrichea</taxon>
        <taxon>Stichotrichia</taxon>
        <taxon>Sporadotrichida</taxon>
        <taxon>Oxytrichidae</taxon>
        <taxon>Stylonychinae</taxon>
        <taxon>Stylonychia</taxon>
    </lineage>
</organism>
<dbReference type="PANTHER" id="PTHR13832">
    <property type="entry name" value="PROTEIN PHOSPHATASE 2C"/>
    <property type="match status" value="1"/>
</dbReference>
<evidence type="ECO:0000313" key="9">
    <source>
        <dbReference type="Proteomes" id="UP000039865"/>
    </source>
</evidence>
<dbReference type="Proteomes" id="UP000039865">
    <property type="component" value="Unassembled WGS sequence"/>
</dbReference>
<dbReference type="PANTHER" id="PTHR13832:SF827">
    <property type="entry name" value="PROTEIN PHOSPHATASE 1L"/>
    <property type="match status" value="1"/>
</dbReference>
<dbReference type="InterPro" id="IPR008984">
    <property type="entry name" value="SMAD_FHA_dom_sf"/>
</dbReference>
<dbReference type="EMBL" id="CCKQ01013102">
    <property type="protein sequence ID" value="CDW84731.1"/>
    <property type="molecule type" value="Genomic_DNA"/>
</dbReference>
<keyword evidence="4" id="KW-0904">Protein phosphatase</keyword>
<dbReference type="GO" id="GO:0046872">
    <property type="term" value="F:metal ion binding"/>
    <property type="evidence" value="ECO:0007669"/>
    <property type="project" value="UniProtKB-KW"/>
</dbReference>
<reference evidence="8 9" key="1">
    <citation type="submission" date="2014-06" db="EMBL/GenBank/DDBJ databases">
        <authorList>
            <person name="Swart Estienne"/>
        </authorList>
    </citation>
    <scope>NUCLEOTIDE SEQUENCE [LARGE SCALE GENOMIC DNA]</scope>
    <source>
        <strain evidence="8 9">130c</strain>
    </source>
</reference>